<evidence type="ECO:0000256" key="9">
    <source>
        <dbReference type="ARBA" id="ARBA00022989"/>
    </source>
</evidence>
<feature type="transmembrane region" description="Helical" evidence="16">
    <location>
        <begin position="177"/>
        <end position="198"/>
    </location>
</feature>
<evidence type="ECO:0000256" key="5">
    <source>
        <dbReference type="ARBA" id="ARBA00017171"/>
    </source>
</evidence>
<evidence type="ECO:0000256" key="11">
    <source>
        <dbReference type="ARBA" id="ARBA00023136"/>
    </source>
</evidence>
<dbReference type="InterPro" id="IPR050324">
    <property type="entry name" value="CDP-alcohol_PTase-I"/>
</dbReference>
<keyword evidence="13" id="KW-1208">Phospholipid metabolism</keyword>
<dbReference type="EMBL" id="MT631357">
    <property type="protein sequence ID" value="QNO48631.1"/>
    <property type="molecule type" value="Genomic_DNA"/>
</dbReference>
<dbReference type="PANTHER" id="PTHR14269:SF61">
    <property type="entry name" value="CDP-DIACYLGLYCEROL--SERINE O-PHOSPHATIDYLTRANSFERASE"/>
    <property type="match status" value="1"/>
</dbReference>
<keyword evidence="11 16" id="KW-0472">Membrane</keyword>
<reference evidence="17" key="1">
    <citation type="submission" date="2020-06" db="EMBL/GenBank/DDBJ databases">
        <title>Unique genomic features of the anaerobic methanotrophic archaea.</title>
        <authorList>
            <person name="Chadwick G.L."/>
            <person name="Skennerton C.T."/>
            <person name="Laso-Perez R."/>
            <person name="Leu A.O."/>
            <person name="Speth D.R."/>
            <person name="Yu H."/>
            <person name="Morgan-Lang C."/>
            <person name="Hatzenpichler R."/>
            <person name="Goudeau D."/>
            <person name="Malmstrom R."/>
            <person name="Brazelton W.J."/>
            <person name="Woyke T."/>
            <person name="Hallam S.J."/>
            <person name="Tyson G.W."/>
            <person name="Wegener G."/>
            <person name="Boetius A."/>
            <person name="Orphan V."/>
        </authorList>
    </citation>
    <scope>NUCLEOTIDE SEQUENCE</scope>
</reference>
<dbReference type="GO" id="GO:0012505">
    <property type="term" value="C:endomembrane system"/>
    <property type="evidence" value="ECO:0007669"/>
    <property type="project" value="UniProtKB-SubCell"/>
</dbReference>
<dbReference type="GO" id="GO:0008654">
    <property type="term" value="P:phospholipid biosynthetic process"/>
    <property type="evidence" value="ECO:0007669"/>
    <property type="project" value="UniProtKB-KW"/>
</dbReference>
<evidence type="ECO:0000256" key="15">
    <source>
        <dbReference type="RuleBase" id="RU003750"/>
    </source>
</evidence>
<evidence type="ECO:0000256" key="13">
    <source>
        <dbReference type="ARBA" id="ARBA00023264"/>
    </source>
</evidence>
<comment type="subcellular location">
    <subcellularLocation>
        <location evidence="2">Endomembrane system</location>
        <topology evidence="2">Multi-pass membrane protein</topology>
    </subcellularLocation>
</comment>
<evidence type="ECO:0000256" key="1">
    <source>
        <dbReference type="ARBA" id="ARBA00000287"/>
    </source>
</evidence>
<evidence type="ECO:0000256" key="3">
    <source>
        <dbReference type="ARBA" id="ARBA00010441"/>
    </source>
</evidence>
<dbReference type="PANTHER" id="PTHR14269">
    <property type="entry name" value="CDP-DIACYLGLYCEROL--GLYCEROL-3-PHOSPHATE 3-PHOSPHATIDYLTRANSFERASE-RELATED"/>
    <property type="match status" value="1"/>
</dbReference>
<accession>A0A7G9YJ72</accession>
<evidence type="ECO:0000256" key="10">
    <source>
        <dbReference type="ARBA" id="ARBA00023098"/>
    </source>
</evidence>
<comment type="catalytic activity">
    <reaction evidence="1">
        <text>a CDP-1,2-diacyl-sn-glycerol + L-serine = a 1,2-diacyl-sn-glycero-3-phospho-L-serine + CMP + H(+)</text>
        <dbReference type="Rhea" id="RHEA:16913"/>
        <dbReference type="ChEBI" id="CHEBI:15378"/>
        <dbReference type="ChEBI" id="CHEBI:33384"/>
        <dbReference type="ChEBI" id="CHEBI:57262"/>
        <dbReference type="ChEBI" id="CHEBI:58332"/>
        <dbReference type="ChEBI" id="CHEBI:60377"/>
        <dbReference type="EC" id="2.7.8.8"/>
    </reaction>
</comment>
<dbReference type="Gene3D" id="1.20.120.1760">
    <property type="match status" value="1"/>
</dbReference>
<feature type="transmembrane region" description="Helical" evidence="16">
    <location>
        <begin position="16"/>
        <end position="36"/>
    </location>
</feature>
<evidence type="ECO:0000256" key="12">
    <source>
        <dbReference type="ARBA" id="ARBA00023209"/>
    </source>
</evidence>
<dbReference type="NCBIfam" id="TIGR00473">
    <property type="entry name" value="pssA"/>
    <property type="match status" value="1"/>
</dbReference>
<keyword evidence="9 16" id="KW-1133">Transmembrane helix</keyword>
<feature type="transmembrane region" description="Helical" evidence="16">
    <location>
        <begin position="204"/>
        <end position="225"/>
    </location>
</feature>
<feature type="transmembrane region" description="Helical" evidence="16">
    <location>
        <begin position="42"/>
        <end position="61"/>
    </location>
</feature>
<evidence type="ECO:0000256" key="6">
    <source>
        <dbReference type="ARBA" id="ARBA00022516"/>
    </source>
</evidence>
<dbReference type="Pfam" id="PF01066">
    <property type="entry name" value="CDP-OH_P_transf"/>
    <property type="match status" value="1"/>
</dbReference>
<dbReference type="InterPro" id="IPR004533">
    <property type="entry name" value="CDP-diaglyc--ser_O-PTrfase"/>
</dbReference>
<feature type="transmembrane region" description="Helical" evidence="16">
    <location>
        <begin position="152"/>
        <end position="170"/>
    </location>
</feature>
<comment type="similarity">
    <text evidence="3 15">Belongs to the CDP-alcohol phosphatidyltransferase class-I family.</text>
</comment>
<evidence type="ECO:0000256" key="14">
    <source>
        <dbReference type="ARBA" id="ARBA00032361"/>
    </source>
</evidence>
<keyword evidence="10" id="KW-0443">Lipid metabolism</keyword>
<evidence type="ECO:0000256" key="16">
    <source>
        <dbReference type="SAM" id="Phobius"/>
    </source>
</evidence>
<name>A0A7G9YJ72_9EURY</name>
<dbReference type="AlphaFoldDB" id="A0A7G9YJ72"/>
<organism evidence="17">
    <name type="scientific">Candidatus Methanogaster sp. ANME-2c ERB4</name>
    <dbReference type="NCBI Taxonomy" id="2759911"/>
    <lineage>
        <taxon>Archaea</taxon>
        <taxon>Methanobacteriati</taxon>
        <taxon>Methanobacteriota</taxon>
        <taxon>Stenosarchaea group</taxon>
        <taxon>Methanomicrobia</taxon>
        <taxon>Methanosarcinales</taxon>
        <taxon>ANME-2 cluster</taxon>
        <taxon>Candidatus Methanogasteraceae</taxon>
        <taxon>Candidatus Methanogaster</taxon>
    </lineage>
</organism>
<keyword evidence="12" id="KW-0594">Phospholipid biosynthesis</keyword>
<dbReference type="InterPro" id="IPR043130">
    <property type="entry name" value="CDP-OH_PTrfase_TM_dom"/>
</dbReference>
<dbReference type="GO" id="GO:0003882">
    <property type="term" value="F:CDP-diacylglycerol-serine O-phosphatidyltransferase activity"/>
    <property type="evidence" value="ECO:0007669"/>
    <property type="project" value="UniProtKB-EC"/>
</dbReference>
<dbReference type="InterPro" id="IPR000462">
    <property type="entry name" value="CDP-OH_P_trans"/>
</dbReference>
<evidence type="ECO:0000256" key="8">
    <source>
        <dbReference type="ARBA" id="ARBA00022692"/>
    </source>
</evidence>
<protein>
    <recommendedName>
        <fullName evidence="5">CDP-diacylglycerol--serine O-phosphatidyltransferase</fullName>
        <ecNumber evidence="4">2.7.8.8</ecNumber>
    </recommendedName>
    <alternativeName>
        <fullName evidence="14">Phosphatidylserine synthase</fullName>
    </alternativeName>
</protein>
<feature type="transmembrane region" description="Helical" evidence="16">
    <location>
        <begin position="99"/>
        <end position="118"/>
    </location>
</feature>
<evidence type="ECO:0000256" key="7">
    <source>
        <dbReference type="ARBA" id="ARBA00022679"/>
    </source>
</evidence>
<dbReference type="EC" id="2.7.8.8" evidence="4"/>
<keyword evidence="7 15" id="KW-0808">Transferase</keyword>
<dbReference type="GO" id="GO:0016020">
    <property type="term" value="C:membrane"/>
    <property type="evidence" value="ECO:0007669"/>
    <property type="project" value="InterPro"/>
</dbReference>
<keyword evidence="8 16" id="KW-0812">Transmembrane</keyword>
<keyword evidence="6" id="KW-0444">Lipid biosynthesis</keyword>
<gene>
    <name evidence="17" type="ORF">DGMDECAC_00008</name>
    <name evidence="18" type="ORF">LENKHJGJ_00002</name>
</gene>
<feature type="transmembrane region" description="Helical" evidence="16">
    <location>
        <begin position="73"/>
        <end position="93"/>
    </location>
</feature>
<dbReference type="EMBL" id="MT631295">
    <property type="protein sequence ID" value="QNO48056.1"/>
    <property type="molecule type" value="Genomic_DNA"/>
</dbReference>
<evidence type="ECO:0000313" key="18">
    <source>
        <dbReference type="EMBL" id="QNO48631.1"/>
    </source>
</evidence>
<sequence>MSSSDPEAGVLELLRLPDLVTILNILFGFTAILLVLNRDTGGAIILILAAALADGVDGAVARRFESGVFGEHLDSFADAISFGVAPAVIYYAIVSTAHHTIACAFSAAYLICGVLRLVRFSILDVAEFRGIPITAAGAFAVMTLYLTDSPHLATGVFAVLSLLMVSNIPYPKVRSTPVLMLLTIVFALTIAAHCIGLYNWFAWLLVILLGMYVLTPLIGGGRIYAGRSQRS</sequence>
<dbReference type="InterPro" id="IPR048254">
    <property type="entry name" value="CDP_ALCOHOL_P_TRANSF_CS"/>
</dbReference>
<evidence type="ECO:0000256" key="4">
    <source>
        <dbReference type="ARBA" id="ARBA00013174"/>
    </source>
</evidence>
<evidence type="ECO:0000256" key="2">
    <source>
        <dbReference type="ARBA" id="ARBA00004127"/>
    </source>
</evidence>
<evidence type="ECO:0000313" key="17">
    <source>
        <dbReference type="EMBL" id="QNO48056.1"/>
    </source>
</evidence>
<dbReference type="PROSITE" id="PS00379">
    <property type="entry name" value="CDP_ALCOHOL_P_TRANSF"/>
    <property type="match status" value="1"/>
</dbReference>
<proteinExistence type="inferred from homology"/>